<evidence type="ECO:0000313" key="1">
    <source>
        <dbReference type="EMBL" id="KAF2499403.1"/>
    </source>
</evidence>
<evidence type="ECO:0000313" key="2">
    <source>
        <dbReference type="Proteomes" id="UP000799750"/>
    </source>
</evidence>
<organism evidence="1 2">
    <name type="scientific">Lophium mytilinum</name>
    <dbReference type="NCBI Taxonomy" id="390894"/>
    <lineage>
        <taxon>Eukaryota</taxon>
        <taxon>Fungi</taxon>
        <taxon>Dikarya</taxon>
        <taxon>Ascomycota</taxon>
        <taxon>Pezizomycotina</taxon>
        <taxon>Dothideomycetes</taxon>
        <taxon>Pleosporomycetidae</taxon>
        <taxon>Mytilinidiales</taxon>
        <taxon>Mytilinidiaceae</taxon>
        <taxon>Lophium</taxon>
    </lineage>
</organism>
<dbReference type="AlphaFoldDB" id="A0A6A6R6Q8"/>
<protein>
    <submittedName>
        <fullName evidence="1">Uncharacterized protein</fullName>
    </submittedName>
</protein>
<dbReference type="Proteomes" id="UP000799750">
    <property type="component" value="Unassembled WGS sequence"/>
</dbReference>
<gene>
    <name evidence="1" type="ORF">BU16DRAFT_269771</name>
</gene>
<keyword evidence="2" id="KW-1185">Reference proteome</keyword>
<dbReference type="OrthoDB" id="194443at2759"/>
<proteinExistence type="predicted"/>
<sequence length="173" mass="19902">MTHVEEYRSASKRSSSLWTSDSALVDLYIFADKYDMPQLRVDVIDMVHQENTNCIHFVPNIYAVAKAFENLPPQSGLYRYFFDVYVGQWDEEAITTCSAPSHVPVLDMLPKSLLAAIMLRRSAELKLVNVPDFPVPEYPFRPLPPLPYERSLCSYHDHARNEGRGFIPLHLNE</sequence>
<name>A0A6A6R6Q8_9PEZI</name>
<dbReference type="EMBL" id="MU004184">
    <property type="protein sequence ID" value="KAF2499403.1"/>
    <property type="molecule type" value="Genomic_DNA"/>
</dbReference>
<reference evidence="1" key="1">
    <citation type="journal article" date="2020" name="Stud. Mycol.">
        <title>101 Dothideomycetes genomes: a test case for predicting lifestyles and emergence of pathogens.</title>
        <authorList>
            <person name="Haridas S."/>
            <person name="Albert R."/>
            <person name="Binder M."/>
            <person name="Bloem J."/>
            <person name="Labutti K."/>
            <person name="Salamov A."/>
            <person name="Andreopoulos B."/>
            <person name="Baker S."/>
            <person name="Barry K."/>
            <person name="Bills G."/>
            <person name="Bluhm B."/>
            <person name="Cannon C."/>
            <person name="Castanera R."/>
            <person name="Culley D."/>
            <person name="Daum C."/>
            <person name="Ezra D."/>
            <person name="Gonzalez J."/>
            <person name="Henrissat B."/>
            <person name="Kuo A."/>
            <person name="Liang C."/>
            <person name="Lipzen A."/>
            <person name="Lutzoni F."/>
            <person name="Magnuson J."/>
            <person name="Mondo S."/>
            <person name="Nolan M."/>
            <person name="Ohm R."/>
            <person name="Pangilinan J."/>
            <person name="Park H.-J."/>
            <person name="Ramirez L."/>
            <person name="Alfaro M."/>
            <person name="Sun H."/>
            <person name="Tritt A."/>
            <person name="Yoshinaga Y."/>
            <person name="Zwiers L.-H."/>
            <person name="Turgeon B."/>
            <person name="Goodwin S."/>
            <person name="Spatafora J."/>
            <person name="Crous P."/>
            <person name="Grigoriev I."/>
        </authorList>
    </citation>
    <scope>NUCLEOTIDE SEQUENCE</scope>
    <source>
        <strain evidence="1">CBS 269.34</strain>
    </source>
</reference>
<accession>A0A6A6R6Q8</accession>